<dbReference type="OrthoDB" id="8099120at2"/>
<dbReference type="PANTHER" id="PTHR36573">
    <property type="entry name" value="INTERMEMBRANE PHOSPHOLIPID TRANSPORT SYSTEM BINDING PROTEIN MLAC"/>
    <property type="match status" value="1"/>
</dbReference>
<protein>
    <submittedName>
        <fullName evidence="2">ABC transporter substrate-binding protein</fullName>
    </submittedName>
</protein>
<gene>
    <name evidence="2" type="ORF">D1223_04715</name>
</gene>
<dbReference type="EMBL" id="QWFX01000006">
    <property type="protein sequence ID" value="RIJ29971.1"/>
    <property type="molecule type" value="Genomic_DNA"/>
</dbReference>
<evidence type="ECO:0000313" key="3">
    <source>
        <dbReference type="Proteomes" id="UP000266385"/>
    </source>
</evidence>
<comment type="caution">
    <text evidence="2">The sequence shown here is derived from an EMBL/GenBank/DDBJ whole genome shotgun (WGS) entry which is preliminary data.</text>
</comment>
<dbReference type="InterPro" id="IPR042245">
    <property type="entry name" value="Tgt2/MlaC_sf"/>
</dbReference>
<name>A0A399RHD3_9PROT</name>
<dbReference type="AlphaFoldDB" id="A0A399RHD3"/>
<evidence type="ECO:0000313" key="2">
    <source>
        <dbReference type="EMBL" id="RIJ29971.1"/>
    </source>
</evidence>
<sequence length="206" mass="23110">MKLRNLIMAASAALVLPAAALADTQTENFVKQNANEVLNSLNNPDLSSEERTSLFSGYMEQFANIDAVSKFVIGKYASRFNPDELKRYQQAFRTYALAVYQNQLDAYRGNEVVVEGSTDRSPSDSIVDTTIARADGKNMDVRWRVLHRNGEYQVVDVALDIDGNLIWLAIEQRAQFLALLDRTNGSADALIDKINDMTAKLENERR</sequence>
<dbReference type="Pfam" id="PF05494">
    <property type="entry name" value="MlaC"/>
    <property type="match status" value="1"/>
</dbReference>
<keyword evidence="1" id="KW-0732">Signal</keyword>
<feature type="signal peptide" evidence="1">
    <location>
        <begin position="1"/>
        <end position="22"/>
    </location>
</feature>
<dbReference type="RefSeq" id="WP_119375289.1">
    <property type="nucleotide sequence ID" value="NZ_QWFX01000006.1"/>
</dbReference>
<keyword evidence="3" id="KW-1185">Reference proteome</keyword>
<organism evidence="2 3">
    <name type="scientific">Henriciella mobilis</name>
    <dbReference type="NCBI Taxonomy" id="2305467"/>
    <lineage>
        <taxon>Bacteria</taxon>
        <taxon>Pseudomonadati</taxon>
        <taxon>Pseudomonadota</taxon>
        <taxon>Alphaproteobacteria</taxon>
        <taxon>Hyphomonadales</taxon>
        <taxon>Hyphomonadaceae</taxon>
        <taxon>Henriciella</taxon>
    </lineage>
</organism>
<accession>A0A399RHD3</accession>
<dbReference type="PANTHER" id="PTHR36573:SF1">
    <property type="entry name" value="INTERMEMBRANE PHOSPHOLIPID TRANSPORT SYSTEM BINDING PROTEIN MLAC"/>
    <property type="match status" value="1"/>
</dbReference>
<dbReference type="Proteomes" id="UP000266385">
    <property type="component" value="Unassembled WGS sequence"/>
</dbReference>
<dbReference type="Gene3D" id="3.10.450.710">
    <property type="entry name" value="Tgt2/MlaC"/>
    <property type="match status" value="1"/>
</dbReference>
<proteinExistence type="predicted"/>
<evidence type="ECO:0000256" key="1">
    <source>
        <dbReference type="SAM" id="SignalP"/>
    </source>
</evidence>
<reference evidence="2 3" key="1">
    <citation type="submission" date="2018-08" db="EMBL/GenBank/DDBJ databases">
        <title>Henriciella mobilis sp. nov., isolated from seawater.</title>
        <authorList>
            <person name="Cheng H."/>
            <person name="Wu Y.-H."/>
            <person name="Xu X.-W."/>
            <person name="Guo L.-L."/>
        </authorList>
    </citation>
    <scope>NUCLEOTIDE SEQUENCE [LARGE SCALE GENOMIC DNA]</scope>
    <source>
        <strain evidence="2 3">JN25</strain>
    </source>
</reference>
<feature type="chain" id="PRO_5017265785" evidence="1">
    <location>
        <begin position="23"/>
        <end position="206"/>
    </location>
</feature>
<dbReference type="InterPro" id="IPR008869">
    <property type="entry name" value="MlaC/ttg2D"/>
</dbReference>